<reference evidence="5 6" key="1">
    <citation type="submission" date="2024-09" db="EMBL/GenBank/DDBJ databases">
        <title>Rethinking Asexuality: The Enigmatic Case of Functional Sexual Genes in Lepraria (Stereocaulaceae).</title>
        <authorList>
            <person name="Doellman M."/>
            <person name="Sun Y."/>
            <person name="Barcenas-Pena A."/>
            <person name="Lumbsch H.T."/>
            <person name="Grewe F."/>
        </authorList>
    </citation>
    <scope>NUCLEOTIDE SEQUENCE [LARGE SCALE GENOMIC DNA]</scope>
    <source>
        <strain evidence="5 6">Mercado 3170</strain>
    </source>
</reference>
<evidence type="ECO:0000256" key="3">
    <source>
        <dbReference type="SAM" id="MobiDB-lite"/>
    </source>
</evidence>
<dbReference type="EMBL" id="JBEFKJ010000004">
    <property type="protein sequence ID" value="KAL2046199.1"/>
    <property type="molecule type" value="Genomic_DNA"/>
</dbReference>
<evidence type="ECO:0000313" key="5">
    <source>
        <dbReference type="EMBL" id="KAL2046199.1"/>
    </source>
</evidence>
<dbReference type="Proteomes" id="UP001590950">
    <property type="component" value="Unassembled WGS sequence"/>
</dbReference>
<dbReference type="InterPro" id="IPR017939">
    <property type="entry name" value="G-Glutamylcylcotransferase"/>
</dbReference>
<sequence length="430" mass="48011">MSPSPSDPIPTRTELQPCSHQRGAQKTSGSMAAGDRAVTVVTQIKKIDWAITPKPSEPPTCRQWLPSPSKRRRTESLHERPFNLEAVDNGILEEMGAGIRQPDTVFYLAYGSNLASETFQGKRGIRPLSQLNVVVPELVMTFDLAGLPYVEPCFANTKYRKPLPPPSPPDPSPPEKLDLVPGGAQKHKYHKTRWTKGLVGVVYEVTRADFAHIIATEGGGALYQDVLVDCYELSPSEVTVPEVPTSEVFKAHTLYSPAYPPGTKPPEEGGRISRPDPDYAQPSARYLKLINDGADEHALPKEYREYLHQLRPYTITNQKQRLGAFIFGMIWLPFLSLVFDLNNRFADKKGRAPAWLVAITGALFRGMWMIYDGLFYSLFGDGERTVCEEDDDDDDDDNDAKVEKGGVRSMRYVDAHLALDLNWRDASHVV</sequence>
<name>A0ABR4AKA2_9LECA</name>
<feature type="compositionally biased region" description="Polar residues" evidence="3">
    <location>
        <begin position="13"/>
        <end position="30"/>
    </location>
</feature>
<dbReference type="PANTHER" id="PTHR12935:SF0">
    <property type="entry name" value="GAMMA-GLUTAMYLCYCLOTRANSFERASE"/>
    <property type="match status" value="1"/>
</dbReference>
<accession>A0ABR4AKA2</accession>
<evidence type="ECO:0000256" key="1">
    <source>
        <dbReference type="ARBA" id="ARBA00012346"/>
    </source>
</evidence>
<dbReference type="EC" id="4.3.2.9" evidence="1"/>
<keyword evidence="6" id="KW-1185">Reference proteome</keyword>
<evidence type="ECO:0000256" key="2">
    <source>
        <dbReference type="ARBA" id="ARBA00023239"/>
    </source>
</evidence>
<feature type="transmembrane region" description="Helical" evidence="4">
    <location>
        <begin position="322"/>
        <end position="341"/>
    </location>
</feature>
<feature type="region of interest" description="Disordered" evidence="3">
    <location>
        <begin position="256"/>
        <end position="277"/>
    </location>
</feature>
<keyword evidence="4" id="KW-1133">Transmembrane helix</keyword>
<organism evidence="5 6">
    <name type="scientific">Stereocaulon virgatum</name>
    <dbReference type="NCBI Taxonomy" id="373712"/>
    <lineage>
        <taxon>Eukaryota</taxon>
        <taxon>Fungi</taxon>
        <taxon>Dikarya</taxon>
        <taxon>Ascomycota</taxon>
        <taxon>Pezizomycotina</taxon>
        <taxon>Lecanoromycetes</taxon>
        <taxon>OSLEUM clade</taxon>
        <taxon>Lecanoromycetidae</taxon>
        <taxon>Lecanorales</taxon>
        <taxon>Lecanorineae</taxon>
        <taxon>Stereocaulaceae</taxon>
        <taxon>Stereocaulon</taxon>
    </lineage>
</organism>
<feature type="transmembrane region" description="Helical" evidence="4">
    <location>
        <begin position="353"/>
        <end position="371"/>
    </location>
</feature>
<evidence type="ECO:0000313" key="6">
    <source>
        <dbReference type="Proteomes" id="UP001590950"/>
    </source>
</evidence>
<evidence type="ECO:0000256" key="4">
    <source>
        <dbReference type="SAM" id="Phobius"/>
    </source>
</evidence>
<dbReference type="Gene3D" id="3.10.490.10">
    <property type="entry name" value="Gamma-glutamyl cyclotransferase-like"/>
    <property type="match status" value="1"/>
</dbReference>
<feature type="region of interest" description="Disordered" evidence="3">
    <location>
        <begin position="1"/>
        <end position="34"/>
    </location>
</feature>
<dbReference type="PANTHER" id="PTHR12935">
    <property type="entry name" value="GAMMA-GLUTAMYLCYCLOTRANSFERASE"/>
    <property type="match status" value="1"/>
</dbReference>
<keyword evidence="4" id="KW-0472">Membrane</keyword>
<proteinExistence type="predicted"/>
<keyword evidence="4" id="KW-0812">Transmembrane</keyword>
<protein>
    <recommendedName>
        <fullName evidence="1">gamma-glutamylcyclotransferase</fullName>
        <ecNumber evidence="1">4.3.2.9</ecNumber>
    </recommendedName>
</protein>
<feature type="region of interest" description="Disordered" evidence="3">
    <location>
        <begin position="53"/>
        <end position="76"/>
    </location>
</feature>
<feature type="compositionally biased region" description="Basic and acidic residues" evidence="3">
    <location>
        <begin position="265"/>
        <end position="277"/>
    </location>
</feature>
<gene>
    <name evidence="5" type="ORF">N7G274_001646</name>
</gene>
<comment type="caution">
    <text evidence="5">The sequence shown here is derived from an EMBL/GenBank/DDBJ whole genome shotgun (WGS) entry which is preliminary data.</text>
</comment>
<keyword evidence="2" id="KW-0456">Lyase</keyword>